<feature type="domain" description="Conjugative transposon TraM C-terminal" evidence="2">
    <location>
        <begin position="135"/>
        <end position="262"/>
    </location>
</feature>
<gene>
    <name evidence="3" type="ORF">B7P33_17175</name>
</gene>
<dbReference type="Pfam" id="PF12508">
    <property type="entry name" value="Transposon_TraM"/>
    <property type="match status" value="1"/>
</dbReference>
<sequence length="271" mass="29903">MTLMSIYGIWIFREVPMDSDPLKGTGIPGLLGDTLVYSNRKQALDAWKGDKELSLPELAQTGNPDLEQGRLDSLYAKARRVYHGHKGNGNRVPQRRIVPDTATNPRDNGPVPKEGPIDVQAFFPESRDIGLSPPIEVRVLGDQRVRAGMLLRMQLMVDVPLGRDTVPKYTTFYGKVGLAPYRLLVEVGAPFGHALEVTAYDPNDGWEGLPLDGKGIDGAPARLGSDALDRVQVPGLPELRGLRNLLKRDLSKLTVTVPDRTVLELRKKQNE</sequence>
<evidence type="ECO:0000313" key="4">
    <source>
        <dbReference type="Proteomes" id="UP000219559"/>
    </source>
</evidence>
<dbReference type="Proteomes" id="UP000219559">
    <property type="component" value="Unassembled WGS sequence"/>
</dbReference>
<dbReference type="AlphaFoldDB" id="A0A2A4G4U5"/>
<dbReference type="InterPro" id="IPR055407">
    <property type="entry name" value="TraM_C"/>
</dbReference>
<keyword evidence="4" id="KW-1185">Reference proteome</keyword>
<feature type="region of interest" description="Disordered" evidence="1">
    <location>
        <begin position="84"/>
        <end position="113"/>
    </location>
</feature>
<dbReference type="EMBL" id="NBWU01000007">
    <property type="protein sequence ID" value="PCE63006.1"/>
    <property type="molecule type" value="Genomic_DNA"/>
</dbReference>
<comment type="caution">
    <text evidence="3">The sequence shown here is derived from an EMBL/GenBank/DDBJ whole genome shotgun (WGS) entry which is preliminary data.</text>
</comment>
<accession>A0A2A4G4U5</accession>
<name>A0A2A4G4U5_9FLAO</name>
<proteinExistence type="predicted"/>
<evidence type="ECO:0000313" key="3">
    <source>
        <dbReference type="EMBL" id="PCE63006.1"/>
    </source>
</evidence>
<evidence type="ECO:0000256" key="1">
    <source>
        <dbReference type="SAM" id="MobiDB-lite"/>
    </source>
</evidence>
<reference evidence="3 4" key="1">
    <citation type="submission" date="2017-04" db="EMBL/GenBank/DDBJ databases">
        <title>A new member of the family Flavobacteriaceae isolated from ascidians.</title>
        <authorList>
            <person name="Chen L."/>
        </authorList>
    </citation>
    <scope>NUCLEOTIDE SEQUENCE [LARGE SCALE GENOMIC DNA]</scope>
    <source>
        <strain evidence="3 4">HQA918</strain>
    </source>
</reference>
<evidence type="ECO:0000259" key="2">
    <source>
        <dbReference type="Pfam" id="PF12508"/>
    </source>
</evidence>
<protein>
    <recommendedName>
        <fullName evidence="2">Conjugative transposon TraM C-terminal domain-containing protein</fullName>
    </recommendedName>
</protein>
<organism evidence="3 4">
    <name type="scientific">Sediminicola luteus</name>
    <dbReference type="NCBI Taxonomy" id="319238"/>
    <lineage>
        <taxon>Bacteria</taxon>
        <taxon>Pseudomonadati</taxon>
        <taxon>Bacteroidota</taxon>
        <taxon>Flavobacteriia</taxon>
        <taxon>Flavobacteriales</taxon>
        <taxon>Flavobacteriaceae</taxon>
        <taxon>Sediminicola</taxon>
    </lineage>
</organism>